<comment type="caution">
    <text evidence="2">The sequence shown here is derived from an EMBL/GenBank/DDBJ whole genome shotgun (WGS) entry which is preliminary data.</text>
</comment>
<keyword evidence="3" id="KW-1185">Reference proteome</keyword>
<dbReference type="RefSeq" id="WP_140832438.1">
    <property type="nucleotide sequence ID" value="NZ_VFYP01000009.1"/>
</dbReference>
<dbReference type="EMBL" id="VFYP01000009">
    <property type="protein sequence ID" value="TPP03928.1"/>
    <property type="molecule type" value="Genomic_DNA"/>
</dbReference>
<name>A0A504TMP8_9HYPH</name>
<evidence type="ECO:0000256" key="1">
    <source>
        <dbReference type="SAM" id="SignalP"/>
    </source>
</evidence>
<accession>A0A504TMP8</accession>
<reference evidence="2 3" key="1">
    <citation type="submission" date="2019-06" db="EMBL/GenBank/DDBJ databases">
        <title>Rhizobium sp. CL12 isolated from roots of soybean.</title>
        <authorList>
            <person name="Wang C."/>
        </authorList>
    </citation>
    <scope>NUCLEOTIDE SEQUENCE [LARGE SCALE GENOMIC DNA]</scope>
    <source>
        <strain evidence="2 3">CL12</strain>
    </source>
</reference>
<organism evidence="2 3">
    <name type="scientific">Rhizobium glycinendophyticum</name>
    <dbReference type="NCBI Taxonomy" id="2589807"/>
    <lineage>
        <taxon>Bacteria</taxon>
        <taxon>Pseudomonadati</taxon>
        <taxon>Pseudomonadota</taxon>
        <taxon>Alphaproteobacteria</taxon>
        <taxon>Hyphomicrobiales</taxon>
        <taxon>Rhizobiaceae</taxon>
        <taxon>Rhizobium/Agrobacterium group</taxon>
        <taxon>Rhizobium</taxon>
    </lineage>
</organism>
<feature type="signal peptide" evidence="1">
    <location>
        <begin position="1"/>
        <end position="18"/>
    </location>
</feature>
<feature type="chain" id="PRO_5021409269" description="Lipoprotein" evidence="1">
    <location>
        <begin position="19"/>
        <end position="122"/>
    </location>
</feature>
<dbReference type="AlphaFoldDB" id="A0A504TMP8"/>
<gene>
    <name evidence="2" type="ORF">FJQ55_22825</name>
</gene>
<keyword evidence="1" id="KW-0732">Signal</keyword>
<evidence type="ECO:0008006" key="4">
    <source>
        <dbReference type="Google" id="ProtNLM"/>
    </source>
</evidence>
<evidence type="ECO:0000313" key="2">
    <source>
        <dbReference type="EMBL" id="TPP03928.1"/>
    </source>
</evidence>
<dbReference type="PROSITE" id="PS51257">
    <property type="entry name" value="PROKAR_LIPOPROTEIN"/>
    <property type="match status" value="1"/>
</dbReference>
<dbReference type="Proteomes" id="UP000316429">
    <property type="component" value="Unassembled WGS sequence"/>
</dbReference>
<sequence length="122" mass="13668">MKIHMPTFLVVAITIALASCSTVPGGAPQFNMKYFGKCGLLHDGDKLVTKYDKKTRKRNAYVLGENCKTSYPNGGDIYYSTFDSLSIEKFLVRGVRTNKEGITRYTIIRKNGARYVSSSRVK</sequence>
<proteinExistence type="predicted"/>
<protein>
    <recommendedName>
        <fullName evidence="4">Lipoprotein</fullName>
    </recommendedName>
</protein>
<evidence type="ECO:0000313" key="3">
    <source>
        <dbReference type="Proteomes" id="UP000316429"/>
    </source>
</evidence>